<accession>A0A3P7K6Q8</accession>
<dbReference type="SUPFAM" id="SSF63825">
    <property type="entry name" value="YWTD domain"/>
    <property type="match status" value="1"/>
</dbReference>
<reference evidence="1 2" key="1">
    <citation type="submission" date="2018-11" db="EMBL/GenBank/DDBJ databases">
        <authorList>
            <consortium name="Pathogen Informatics"/>
        </authorList>
    </citation>
    <scope>NUCLEOTIDE SEQUENCE [LARGE SCALE GENOMIC DNA]</scope>
</reference>
<name>A0A3P7K6Q8_STRVU</name>
<evidence type="ECO:0000313" key="1">
    <source>
        <dbReference type="EMBL" id="VDM84047.1"/>
    </source>
</evidence>
<sequence>MPCLLLSSTSQAVTPTPLNINGSATEGSSATLVQNNGKSERNRAFGKTFLTRPICVQSFTTKTLQNHLAVSDSCGGVYITDVEGNIKEHLPIDTLGYLLGVYITDVEGNIKEHVLVKNSSASSVAIDEKRVYITDVEGNIKEHVLVKNSSASSVAIDEKSDVMYVSIMQSKGRSVHVFDIANGFKKLDIIVCPKDPKIEMSRTRWLTVGPRGQLFMVSGDNAKSAL</sequence>
<feature type="non-terminal residue" evidence="1">
    <location>
        <position position="226"/>
    </location>
</feature>
<proteinExistence type="predicted"/>
<keyword evidence="2" id="KW-1185">Reference proteome</keyword>
<protein>
    <submittedName>
        <fullName evidence="1">Uncharacterized protein</fullName>
    </submittedName>
</protein>
<dbReference type="OrthoDB" id="5858732at2759"/>
<gene>
    <name evidence="1" type="ORF">SVUK_LOCUS19045</name>
</gene>
<evidence type="ECO:0000313" key="2">
    <source>
        <dbReference type="Proteomes" id="UP000270094"/>
    </source>
</evidence>
<organism evidence="1 2">
    <name type="scientific">Strongylus vulgaris</name>
    <name type="common">Blood worm</name>
    <dbReference type="NCBI Taxonomy" id="40348"/>
    <lineage>
        <taxon>Eukaryota</taxon>
        <taxon>Metazoa</taxon>
        <taxon>Ecdysozoa</taxon>
        <taxon>Nematoda</taxon>
        <taxon>Chromadorea</taxon>
        <taxon>Rhabditida</taxon>
        <taxon>Rhabditina</taxon>
        <taxon>Rhabditomorpha</taxon>
        <taxon>Strongyloidea</taxon>
        <taxon>Strongylidae</taxon>
        <taxon>Strongylus</taxon>
    </lineage>
</organism>
<dbReference type="EMBL" id="UYYB01127132">
    <property type="protein sequence ID" value="VDM84047.1"/>
    <property type="molecule type" value="Genomic_DNA"/>
</dbReference>
<dbReference type="AlphaFoldDB" id="A0A3P7K6Q8"/>
<dbReference type="Proteomes" id="UP000270094">
    <property type="component" value="Unassembled WGS sequence"/>
</dbReference>